<accession>A0ABT1Q565</accession>
<dbReference type="PANTHER" id="PTHR34129">
    <property type="entry name" value="BLR1139 PROTEIN"/>
    <property type="match status" value="1"/>
</dbReference>
<name>A0ABT1Q565_9ACTN</name>
<dbReference type="InterPro" id="IPR009297">
    <property type="entry name" value="DUF952"/>
</dbReference>
<protein>
    <submittedName>
        <fullName evidence="1">DUF952 domain-containing protein</fullName>
    </submittedName>
</protein>
<sequence>MIYHVVPLDDWLRVPDRPYAPPTLAEDGFVHCSPDESTALAVADALFRDAVGPLMVLLIDEEALDTPVRWEPADPAASRSLGGAAASAGLFPHVYGRINRNAVAGMLEVERDEEGHAVRLSLWS</sequence>
<dbReference type="RefSeq" id="WP_255924161.1">
    <property type="nucleotide sequence ID" value="NZ_JANFNG010000050.1"/>
</dbReference>
<evidence type="ECO:0000313" key="1">
    <source>
        <dbReference type="EMBL" id="MCQ4085068.1"/>
    </source>
</evidence>
<dbReference type="PANTHER" id="PTHR34129:SF1">
    <property type="entry name" value="DUF952 DOMAIN-CONTAINING PROTEIN"/>
    <property type="match status" value="1"/>
</dbReference>
<evidence type="ECO:0000313" key="2">
    <source>
        <dbReference type="Proteomes" id="UP001057702"/>
    </source>
</evidence>
<keyword evidence="2" id="KW-1185">Reference proteome</keyword>
<reference evidence="1" key="1">
    <citation type="submission" date="2022-06" db="EMBL/GenBank/DDBJ databases">
        <title>Draft genome sequence of Streptomyces sp. RB6PN25 isolated from peat swamp forest in Thailand.</title>
        <authorList>
            <person name="Duangmal K."/>
            <person name="Klaysubun C."/>
        </authorList>
    </citation>
    <scope>NUCLEOTIDE SEQUENCE</scope>
    <source>
        <strain evidence="1">RB6PN25</strain>
    </source>
</reference>
<proteinExistence type="predicted"/>
<dbReference type="SUPFAM" id="SSF56399">
    <property type="entry name" value="ADP-ribosylation"/>
    <property type="match status" value="1"/>
</dbReference>
<dbReference type="Gene3D" id="3.20.170.20">
    <property type="entry name" value="Protein of unknown function DUF952"/>
    <property type="match status" value="1"/>
</dbReference>
<dbReference type="EMBL" id="JANFNG010000050">
    <property type="protein sequence ID" value="MCQ4085068.1"/>
    <property type="molecule type" value="Genomic_DNA"/>
</dbReference>
<organism evidence="1 2">
    <name type="scientific">Streptomyces humicola</name>
    <dbReference type="NCBI Taxonomy" id="2953240"/>
    <lineage>
        <taxon>Bacteria</taxon>
        <taxon>Bacillati</taxon>
        <taxon>Actinomycetota</taxon>
        <taxon>Actinomycetes</taxon>
        <taxon>Kitasatosporales</taxon>
        <taxon>Streptomycetaceae</taxon>
        <taxon>Streptomyces</taxon>
    </lineage>
</organism>
<comment type="caution">
    <text evidence="1">The sequence shown here is derived from an EMBL/GenBank/DDBJ whole genome shotgun (WGS) entry which is preliminary data.</text>
</comment>
<dbReference type="Pfam" id="PF06108">
    <property type="entry name" value="DUF952"/>
    <property type="match status" value="1"/>
</dbReference>
<gene>
    <name evidence="1" type="ORF">NGB36_32025</name>
</gene>
<dbReference type="Proteomes" id="UP001057702">
    <property type="component" value="Unassembled WGS sequence"/>
</dbReference>